<dbReference type="AlphaFoldDB" id="A0A6J8D6W0"/>
<dbReference type="Proteomes" id="UP000507470">
    <property type="component" value="Unassembled WGS sequence"/>
</dbReference>
<protein>
    <submittedName>
        <fullName evidence="1">Uncharacterized protein</fullName>
    </submittedName>
</protein>
<proteinExistence type="predicted"/>
<name>A0A6J8D6W0_MYTCO</name>
<keyword evidence="2" id="KW-1185">Reference proteome</keyword>
<accession>A0A6J8D6W0</accession>
<gene>
    <name evidence="1" type="ORF">MCOR_37568</name>
</gene>
<dbReference type="EMBL" id="CACVKT020006818">
    <property type="protein sequence ID" value="CAC5403696.1"/>
    <property type="molecule type" value="Genomic_DNA"/>
</dbReference>
<sequence>MNDTPHVYHIIDENRMEVFIPDVHQHIEISSVGTQDSDPIEDDRSQLEEPEYLHPYHSLISVIDAERHDYEQTAANVDDAIFMHETYFQRKKSIDTQINQLEWNKMFSQGDCTNEDLRNKAKDKTFSRTTFSDNEIGQSEPNVEPISVNNNITIVKPDLNLVCDNISLD</sequence>
<reference evidence="1 2" key="1">
    <citation type="submission" date="2020-06" db="EMBL/GenBank/DDBJ databases">
        <authorList>
            <person name="Li R."/>
            <person name="Bekaert M."/>
        </authorList>
    </citation>
    <scope>NUCLEOTIDE SEQUENCE [LARGE SCALE GENOMIC DNA]</scope>
    <source>
        <strain evidence="2">wild</strain>
    </source>
</reference>
<evidence type="ECO:0000313" key="2">
    <source>
        <dbReference type="Proteomes" id="UP000507470"/>
    </source>
</evidence>
<organism evidence="1 2">
    <name type="scientific">Mytilus coruscus</name>
    <name type="common">Sea mussel</name>
    <dbReference type="NCBI Taxonomy" id="42192"/>
    <lineage>
        <taxon>Eukaryota</taxon>
        <taxon>Metazoa</taxon>
        <taxon>Spiralia</taxon>
        <taxon>Lophotrochozoa</taxon>
        <taxon>Mollusca</taxon>
        <taxon>Bivalvia</taxon>
        <taxon>Autobranchia</taxon>
        <taxon>Pteriomorphia</taxon>
        <taxon>Mytilida</taxon>
        <taxon>Mytiloidea</taxon>
        <taxon>Mytilidae</taxon>
        <taxon>Mytilinae</taxon>
        <taxon>Mytilus</taxon>
    </lineage>
</organism>
<evidence type="ECO:0000313" key="1">
    <source>
        <dbReference type="EMBL" id="CAC5403696.1"/>
    </source>
</evidence>